<comment type="caution">
    <text evidence="1">The sequence shown here is derived from an EMBL/GenBank/DDBJ whole genome shotgun (WGS) entry which is preliminary data.</text>
</comment>
<name>A0AAD3HGR5_9CHLO</name>
<keyword evidence="2" id="KW-1185">Reference proteome</keyword>
<reference evidence="1 2" key="1">
    <citation type="journal article" date="2021" name="Sci. Rep.">
        <title>Genome sequencing of the multicellular alga Astrephomene provides insights into convergent evolution of germ-soma differentiation.</title>
        <authorList>
            <person name="Yamashita S."/>
            <person name="Yamamoto K."/>
            <person name="Matsuzaki R."/>
            <person name="Suzuki S."/>
            <person name="Yamaguchi H."/>
            <person name="Hirooka S."/>
            <person name="Minakuchi Y."/>
            <person name="Miyagishima S."/>
            <person name="Kawachi M."/>
            <person name="Toyoda A."/>
            <person name="Nozaki H."/>
        </authorList>
    </citation>
    <scope>NUCLEOTIDE SEQUENCE [LARGE SCALE GENOMIC DNA]</scope>
    <source>
        <strain evidence="1 2">NIES-4017</strain>
    </source>
</reference>
<gene>
    <name evidence="1" type="ORF">Agub_g824</name>
</gene>
<dbReference type="AlphaFoldDB" id="A0AAD3HGR5"/>
<dbReference type="EMBL" id="BMAR01000001">
    <property type="protein sequence ID" value="GFR40252.1"/>
    <property type="molecule type" value="Genomic_DNA"/>
</dbReference>
<protein>
    <submittedName>
        <fullName evidence="1">Uncharacterized protein</fullName>
    </submittedName>
</protein>
<evidence type="ECO:0000313" key="1">
    <source>
        <dbReference type="EMBL" id="GFR40252.1"/>
    </source>
</evidence>
<sequence length="128" mass="14555">LINIVKLYFPVSIVMATLRLNGGRSLRVAQPVPRRAFCVRAMASKDVFTEENKVSIRMDASANGCTGMFWRTKPEMNATVSAPDWPRNGTVFKGWRSEEHPGWVRVDHPSGYWLPIQQYGKDVCHFTN</sequence>
<feature type="non-terminal residue" evidence="1">
    <location>
        <position position="128"/>
    </location>
</feature>
<accession>A0AAD3HGR5</accession>
<proteinExistence type="predicted"/>
<dbReference type="Proteomes" id="UP001054857">
    <property type="component" value="Unassembled WGS sequence"/>
</dbReference>
<organism evidence="1 2">
    <name type="scientific">Astrephomene gubernaculifera</name>
    <dbReference type="NCBI Taxonomy" id="47775"/>
    <lineage>
        <taxon>Eukaryota</taxon>
        <taxon>Viridiplantae</taxon>
        <taxon>Chlorophyta</taxon>
        <taxon>core chlorophytes</taxon>
        <taxon>Chlorophyceae</taxon>
        <taxon>CS clade</taxon>
        <taxon>Chlamydomonadales</taxon>
        <taxon>Astrephomenaceae</taxon>
        <taxon>Astrephomene</taxon>
    </lineage>
</organism>
<evidence type="ECO:0000313" key="2">
    <source>
        <dbReference type="Proteomes" id="UP001054857"/>
    </source>
</evidence>